<dbReference type="CDD" id="cd17326">
    <property type="entry name" value="MFS_MFSD8"/>
    <property type="match status" value="1"/>
</dbReference>
<keyword evidence="3" id="KW-0812">Transmembrane</keyword>
<evidence type="ECO:0000313" key="8">
    <source>
        <dbReference type="Proteomes" id="UP000069272"/>
    </source>
</evidence>
<dbReference type="PANTHER" id="PTHR23510">
    <property type="entry name" value="INNER MEMBRANE TRANSPORT PROTEIN YAJR"/>
    <property type="match status" value="1"/>
</dbReference>
<reference evidence="7 8" key="1">
    <citation type="journal article" date="2017" name="G3 (Bethesda)">
        <title>The Physical Genome Mapping of Anopheles albimanus Corrected Scaffold Misassemblies and Identified Interarm Rearrangements in Genus Anopheles.</title>
        <authorList>
            <person name="Artemov G.N."/>
            <person name="Peery A.N."/>
            <person name="Jiang X."/>
            <person name="Tu Z."/>
            <person name="Stegniy V.N."/>
            <person name="Sharakhova M.V."/>
            <person name="Sharakhov I.V."/>
        </authorList>
    </citation>
    <scope>NUCLEOTIDE SEQUENCE [LARGE SCALE GENOMIC DNA]</scope>
    <source>
        <strain evidence="7 8">ALBI9_A</strain>
    </source>
</reference>
<evidence type="ECO:0000256" key="4">
    <source>
        <dbReference type="ARBA" id="ARBA00022989"/>
    </source>
</evidence>
<dbReference type="PROSITE" id="PS50850">
    <property type="entry name" value="MFS"/>
    <property type="match status" value="1"/>
</dbReference>
<evidence type="ECO:0000256" key="5">
    <source>
        <dbReference type="ARBA" id="ARBA00023136"/>
    </source>
</evidence>
<feature type="domain" description="Major facilitator superfamily (MFS) profile" evidence="6">
    <location>
        <begin position="33"/>
        <end position="523"/>
    </location>
</feature>
<dbReference type="InterPro" id="IPR051068">
    <property type="entry name" value="MFS_Domain-Containing_Protein"/>
</dbReference>
<dbReference type="InterPro" id="IPR020846">
    <property type="entry name" value="MFS_dom"/>
</dbReference>
<accession>A0A182FB33</accession>
<dbReference type="STRING" id="7167.A0A182FB33"/>
<evidence type="ECO:0000256" key="1">
    <source>
        <dbReference type="ARBA" id="ARBA00004127"/>
    </source>
</evidence>
<dbReference type="GO" id="GO:0022857">
    <property type="term" value="F:transmembrane transporter activity"/>
    <property type="evidence" value="ECO:0007669"/>
    <property type="project" value="InterPro"/>
</dbReference>
<evidence type="ECO:0000256" key="3">
    <source>
        <dbReference type="ARBA" id="ARBA00022692"/>
    </source>
</evidence>
<reference evidence="7" key="2">
    <citation type="submission" date="2022-08" db="UniProtKB">
        <authorList>
            <consortium name="EnsemblMetazoa"/>
        </authorList>
    </citation>
    <scope>IDENTIFICATION</scope>
    <source>
        <strain evidence="7">STECLA/ALBI9_A</strain>
    </source>
</reference>
<dbReference type="EnsemblMetazoa" id="AALB003713-RA">
    <property type="protein sequence ID" value="AALB003713-PA"/>
    <property type="gene ID" value="AALB003713"/>
</dbReference>
<evidence type="ECO:0000259" key="6">
    <source>
        <dbReference type="PROSITE" id="PS50850"/>
    </source>
</evidence>
<dbReference type="VEuPathDB" id="VectorBase:AALB003713"/>
<dbReference type="GO" id="GO:0005765">
    <property type="term" value="C:lysosomal membrane"/>
    <property type="evidence" value="ECO:0007669"/>
    <property type="project" value="TreeGrafter"/>
</dbReference>
<keyword evidence="4" id="KW-1133">Transmembrane helix</keyword>
<sequence>MERLKRCISKKPSANDLEDGLESPEEYTERWTSIRIIYYTMFLMSLGFSIILTGVWPYLDKLDPLAGKEFLGWIVGANPVGQMIFSPLVGWWGNRLGSIRLPLLCSLALFSIASGIYSCLELFATHQKYWMLYSRFLIGVSSSSVAVCRSYLSAATKIKERTSAVSMVSLAQTLGFIVGPVLQGAVTMFGENGYPLLRNRLHLNMYTATGWINVLMGILNFCLFLPFVFKEKRIAAREAMIKQGMQSEKEAWKSIKPDYLSAWTLIFAFFILVFNFVFLETLATPLTMDMFAWTKAEALYYMAWIMAVGAVLASGVFLMIGPLCKRIPEQHVLLWGGFFLMVLGRAVYIPMSDQPPKLALAENVTTTLLADDPNWKGVYGSNFTDVRSDMIRVDLDYKGPAFIEPVSNISDMDYVKDLLGCPSTQEWCKTTQGMTIFQFLLGYAFTAIGYPIGVTLITTIFSKVLGPRPQGTWMGMMTGSGCMSRALGPVFLSTIYTKYGLYWTFGSTAVMMAATISSCFVWD</sequence>
<protein>
    <recommendedName>
        <fullName evidence="6">Major facilitator superfamily (MFS) profile domain-containing protein</fullName>
    </recommendedName>
</protein>
<keyword evidence="8" id="KW-1185">Reference proteome</keyword>
<dbReference type="Proteomes" id="UP000069272">
    <property type="component" value="Chromosome 3R"/>
</dbReference>
<proteinExistence type="predicted"/>
<dbReference type="Pfam" id="PF07690">
    <property type="entry name" value="MFS_1"/>
    <property type="match status" value="1"/>
</dbReference>
<dbReference type="GO" id="GO:0012505">
    <property type="term" value="C:endomembrane system"/>
    <property type="evidence" value="ECO:0007669"/>
    <property type="project" value="UniProtKB-SubCell"/>
</dbReference>
<dbReference type="InterPro" id="IPR036259">
    <property type="entry name" value="MFS_trans_sf"/>
</dbReference>
<dbReference type="PANTHER" id="PTHR23510:SF3">
    <property type="entry name" value="MAJOR FACILITATOR SUPERFAMILY DOMAIN-CONTAINING PROTEIN 8"/>
    <property type="match status" value="1"/>
</dbReference>
<keyword evidence="2" id="KW-0813">Transport</keyword>
<evidence type="ECO:0000313" key="7">
    <source>
        <dbReference type="EnsemblMetazoa" id="AALB003713-PA"/>
    </source>
</evidence>
<dbReference type="VEuPathDB" id="VectorBase:AALB20_026925"/>
<comment type="subcellular location">
    <subcellularLocation>
        <location evidence="1">Endomembrane system</location>
        <topology evidence="1">Multi-pass membrane protein</topology>
    </subcellularLocation>
</comment>
<dbReference type="SUPFAM" id="SSF103473">
    <property type="entry name" value="MFS general substrate transporter"/>
    <property type="match status" value="1"/>
</dbReference>
<name>A0A182FB33_ANOAL</name>
<dbReference type="InterPro" id="IPR011701">
    <property type="entry name" value="MFS"/>
</dbReference>
<dbReference type="AlphaFoldDB" id="A0A182FB33"/>
<evidence type="ECO:0000256" key="2">
    <source>
        <dbReference type="ARBA" id="ARBA00022448"/>
    </source>
</evidence>
<keyword evidence="5" id="KW-0472">Membrane</keyword>
<dbReference type="Gene3D" id="1.20.1250.20">
    <property type="entry name" value="MFS general substrate transporter like domains"/>
    <property type="match status" value="2"/>
</dbReference>
<organism evidence="7 8">
    <name type="scientific">Anopheles albimanus</name>
    <name type="common">New world malaria mosquito</name>
    <dbReference type="NCBI Taxonomy" id="7167"/>
    <lineage>
        <taxon>Eukaryota</taxon>
        <taxon>Metazoa</taxon>
        <taxon>Ecdysozoa</taxon>
        <taxon>Arthropoda</taxon>
        <taxon>Hexapoda</taxon>
        <taxon>Insecta</taxon>
        <taxon>Pterygota</taxon>
        <taxon>Neoptera</taxon>
        <taxon>Endopterygota</taxon>
        <taxon>Diptera</taxon>
        <taxon>Nematocera</taxon>
        <taxon>Culicoidea</taxon>
        <taxon>Culicidae</taxon>
        <taxon>Anophelinae</taxon>
        <taxon>Anopheles</taxon>
    </lineage>
</organism>